<dbReference type="Gene3D" id="1.50.40.10">
    <property type="entry name" value="Mitochondrial carrier domain"/>
    <property type="match status" value="2"/>
</dbReference>
<dbReference type="Proteomes" id="UP000318821">
    <property type="component" value="Unassembled WGS sequence"/>
</dbReference>
<dbReference type="VEuPathDB" id="TriTrypDB:LdCL_320006000"/>
<dbReference type="EMBL" id="CP029531">
    <property type="protein sequence ID" value="AYU81551.1"/>
    <property type="molecule type" value="Genomic_DNA"/>
</dbReference>
<dbReference type="Proteomes" id="UP000274082">
    <property type="component" value="Chromosome 32"/>
</dbReference>
<evidence type="ECO:0000313" key="12">
    <source>
        <dbReference type="EMBL" id="CBZ36744.1"/>
    </source>
</evidence>
<evidence type="ECO:0000256" key="9">
    <source>
        <dbReference type="RuleBase" id="RU000488"/>
    </source>
</evidence>
<evidence type="ECO:0000256" key="4">
    <source>
        <dbReference type="ARBA" id="ARBA00022692"/>
    </source>
</evidence>
<dbReference type="EMBL" id="RHLC01000009">
    <property type="protein sequence ID" value="TPP43530.1"/>
    <property type="molecule type" value="Genomic_DNA"/>
</dbReference>
<feature type="repeat" description="Solcar" evidence="8">
    <location>
        <begin position="94"/>
        <end position="200"/>
    </location>
</feature>
<reference evidence="15" key="3">
    <citation type="submission" date="2011-02" db="EMBL/GenBank/DDBJ databases">
        <title>Whole genome sequencing of Leishmania donovani clinical lines reveals dynamic variation related to drug resistance.</title>
        <authorList>
            <person name="Downing T."/>
            <person name="Imamura H."/>
            <person name="Sanders M."/>
            <person name="Decuypere S."/>
            <person name="Hertz-Fowler C."/>
            <person name="Clark T.G."/>
            <person name="Rijal S."/>
            <person name="Sundar S."/>
            <person name="Quail M.A."/>
            <person name="De Doncker S."/>
            <person name="Maes I."/>
            <person name="Vanaerschot M."/>
            <person name="Stark O."/>
            <person name="Schonian G."/>
            <person name="Dujardin J.C."/>
            <person name="Berriman M."/>
        </authorList>
    </citation>
    <scope>NUCLEOTIDE SEQUENCE [LARGE SCALE GENOMIC DNA]</scope>
    <source>
        <strain evidence="15">BPK282A1</strain>
    </source>
</reference>
<reference evidence="17" key="6">
    <citation type="submission" date="2019-02" db="EMBL/GenBank/DDBJ databases">
        <title>FDA dAtabase for Regulatory Grade micrObial Sequences (FDA-ARGOS): Supporting development and validation of Infectious Disease Dx tests.</title>
        <authorList>
            <person name="Duncan R."/>
            <person name="Fisher C."/>
            <person name="Tallon L."/>
            <person name="Sadzewicz L."/>
            <person name="Sengamalay N."/>
            <person name="Ott S."/>
            <person name="Godinez A."/>
            <person name="Nagaraj S."/>
            <person name="Vavikolanu K."/>
            <person name="Nadendla S."/>
            <person name="Aluvathingal J."/>
            <person name="Sichtig H."/>
        </authorList>
    </citation>
    <scope>NUCLEOTIDE SEQUENCE [LARGE SCALE GENOMIC DNA]</scope>
    <source>
        <strain evidence="17">FDAARGOS_361</strain>
    </source>
</reference>
<keyword evidence="4 8" id="KW-0812">Transmembrane</keyword>
<dbReference type="InterPro" id="IPR023395">
    <property type="entry name" value="MCP_dom_sf"/>
</dbReference>
<dbReference type="VEuPathDB" id="TriTrypDB:LdBPK_320110.1"/>
<dbReference type="InterPro" id="IPR018108">
    <property type="entry name" value="MCP_transmembrane"/>
</dbReference>
<reference evidence="13" key="7">
    <citation type="submission" date="2019-02" db="EMBL/GenBank/DDBJ databases">
        <title>FDA dAtabase for Regulatory Grade micrObial Sequences (FDA-ARGOS): Supporting development and validation of Infectious Disease Dx tests.</title>
        <authorList>
            <person name="Duncan R."/>
            <person name="Fisher C."/>
            <person name="Tallon L.J."/>
            <person name="Sadzewicz L."/>
            <person name="Sengamalay N."/>
            <person name="Ott S."/>
            <person name="Godinez A."/>
            <person name="Nagaraj S."/>
            <person name="Nadendla S."/>
            <person name="Sichtig H."/>
        </authorList>
    </citation>
    <scope>NUCLEOTIDE SEQUENCE</scope>
    <source>
        <strain evidence="14">FDAARGOS_360</strain>
        <strain evidence="13">FDAARGOS_361</strain>
    </source>
</reference>
<dbReference type="VEuPathDB" id="TriTrypDB:LDHU3_32.0170"/>
<dbReference type="Proteomes" id="UP000601710">
    <property type="component" value="Chromosome 32"/>
</dbReference>
<comment type="subcellular location">
    <subcellularLocation>
        <location evidence="1">Membrane</location>
        <topology evidence="1">Multi-pass membrane protein</topology>
    </subcellularLocation>
</comment>
<gene>
    <name evidence="14" type="ORF">CGC20_33390</name>
    <name evidence="13" type="ORF">CGC21_19645</name>
    <name evidence="12" type="ORF">LDBPK_320110</name>
    <name evidence="10" type="ORF">LdCL_320006000</name>
    <name evidence="11" type="ORF">LDHU3_32.0170</name>
</gene>
<evidence type="ECO:0000256" key="8">
    <source>
        <dbReference type="PROSITE-ProRule" id="PRU00282"/>
    </source>
</evidence>
<evidence type="ECO:0000256" key="1">
    <source>
        <dbReference type="ARBA" id="ARBA00004141"/>
    </source>
</evidence>
<dbReference type="PROSITE" id="PS50920">
    <property type="entry name" value="SOLCAR"/>
    <property type="match status" value="3"/>
</dbReference>
<keyword evidence="3 9" id="KW-0813">Transport</keyword>
<dbReference type="EMBL" id="LR812652">
    <property type="protein sequence ID" value="CAC5432767.1"/>
    <property type="molecule type" value="Genomic_DNA"/>
</dbReference>
<reference evidence="18" key="5">
    <citation type="submission" date="2019-02" db="EMBL/GenBank/DDBJ databases">
        <title>FDA dAtabase for Regulatory Grade micrObial Sequences (FDA-ARGOS): Supporting development and validation of Infectious Disease Dx tests.</title>
        <authorList>
            <person name="Duncan R."/>
            <person name="Fisher C."/>
            <person name="Tallon L."/>
            <person name="Sadzewicz L."/>
            <person name="Sengamalay N."/>
            <person name="Ott S."/>
            <person name="Godinez A."/>
            <person name="Nagaraj S."/>
            <person name="Vavikolanu K."/>
            <person name="Vyas G."/>
            <person name="Nadendla S."/>
            <person name="Aluvathingal J."/>
            <person name="Sichtig H."/>
        </authorList>
    </citation>
    <scope>NUCLEOTIDE SEQUENCE [LARGE SCALE GENOMIC DNA]</scope>
    <source>
        <strain evidence="18">FDAARGOS_360</strain>
    </source>
</reference>
<comment type="similarity">
    <text evidence="2 9">Belongs to the mitochondrial carrier (TC 2.A.29) family.</text>
</comment>
<dbReference type="PANTHER" id="PTHR45667">
    <property type="entry name" value="S-ADENOSYLMETHIONINE MITOCHONDRIAL CARRIER PROTEIN"/>
    <property type="match status" value="1"/>
</dbReference>
<evidence type="ECO:0000256" key="7">
    <source>
        <dbReference type="ARBA" id="ARBA00023136"/>
    </source>
</evidence>
<evidence type="ECO:0000313" key="14">
    <source>
        <dbReference type="EMBL" id="TPP47023.1"/>
    </source>
</evidence>
<dbReference type="Proteomes" id="UP000008980">
    <property type="component" value="Chromosome 32"/>
</dbReference>
<keyword evidence="6" id="KW-1133">Transmembrane helix</keyword>
<sequence>MESLVAGACAGLFVDLSLYPIDTVKTRLQSKEGFLASGGFNNVYKGLSAMAVGSVPGGAAFFFGYDTAKRLLLSLAAPSRAASGIEATSVAITPSVMACQAAAAVCGECFACCIRVPVEMVKQQMQAGHHATITSVLRNVTNNTATPLVVPRDLAAAVPPPPPIRLSGMHHLFRGMPIMLMRELPFSVIQMSLYESLKAKMRASTDHPYASLSLPFCGAFSGGCAAFLTTPLDVLKTRIMLFRRGPGQEKVSIRYVLDELIREPARPGDRFGYAQRFFRGASTRVLWISLGGSIFFGTYEFVKSGFQSEHTL</sequence>
<accession>E9BNB6</accession>
<evidence type="ECO:0000313" key="11">
    <source>
        <dbReference type="EMBL" id="CAC5432767.1"/>
    </source>
</evidence>
<evidence type="ECO:0000313" key="10">
    <source>
        <dbReference type="EMBL" id="AYU81551.1"/>
    </source>
</evidence>
<dbReference type="FunFam" id="1.50.40.10:FF:000246">
    <property type="entry name" value="Putative mitochondrial carrier protein"/>
    <property type="match status" value="1"/>
</dbReference>
<evidence type="ECO:0000313" key="13">
    <source>
        <dbReference type="EMBL" id="TPP43530.1"/>
    </source>
</evidence>
<dbReference type="RefSeq" id="XP_003863430.1">
    <property type="nucleotide sequence ID" value="XM_003863382.1"/>
</dbReference>
<keyword evidence="5" id="KW-0677">Repeat</keyword>
<keyword evidence="16" id="KW-1185">Reference proteome</keyword>
<feature type="repeat" description="Solcar" evidence="8">
    <location>
        <begin position="1"/>
        <end position="71"/>
    </location>
</feature>
<evidence type="ECO:0000256" key="2">
    <source>
        <dbReference type="ARBA" id="ARBA00006375"/>
    </source>
</evidence>
<feature type="repeat" description="Solcar" evidence="8">
    <location>
        <begin position="209"/>
        <end position="305"/>
    </location>
</feature>
<protein>
    <submittedName>
        <fullName evidence="13">Mitochondrial carrier family protein</fullName>
    </submittedName>
    <submittedName>
        <fullName evidence="10">Mitochondrial carrier protein, putative</fullName>
    </submittedName>
    <submittedName>
        <fullName evidence="11">Mitochondrial_carrier_protein_putative/GeneDB:Lmj F.32.0110</fullName>
    </submittedName>
</protein>
<dbReference type="KEGG" id="ldo:LDBPK_320110"/>
<dbReference type="OrthoDB" id="276989at2759"/>
<dbReference type="GeneID" id="13390005"/>
<evidence type="ECO:0000256" key="6">
    <source>
        <dbReference type="ARBA" id="ARBA00022989"/>
    </source>
</evidence>
<dbReference type="OMA" id="IGPRTMW"/>
<dbReference type="EMBL" id="RHLD01000003">
    <property type="protein sequence ID" value="TPP47023.1"/>
    <property type="molecule type" value="Genomic_DNA"/>
</dbReference>
<name>A0A3Q8IFM5_LEIDO</name>
<dbReference type="SUPFAM" id="SSF103506">
    <property type="entry name" value="Mitochondrial carrier"/>
    <property type="match status" value="1"/>
</dbReference>
<evidence type="ECO:0000313" key="17">
    <source>
        <dbReference type="Proteomes" id="UP000318447"/>
    </source>
</evidence>
<reference evidence="12 15" key="1">
    <citation type="journal article" date="2011" name="Genome Res.">
        <title>Whole genome sequencing of multiple Leishmania donovani clinical isolates provides insights into population structure and mechanisms of drug resistance.</title>
        <authorList>
            <person name="Downing T."/>
            <person name="Imamura H."/>
            <person name="Decuypere S."/>
            <person name="Clark T.G."/>
            <person name="Coombs G.H."/>
            <person name="Cotton J.A."/>
            <person name="Hilley J.D."/>
            <person name="de Doncker S."/>
            <person name="Maes I."/>
            <person name="Mottram J.C."/>
            <person name="Quail M.A."/>
            <person name="Rijal S."/>
            <person name="Sanders M."/>
            <person name="Schonian G."/>
            <person name="Stark O."/>
            <person name="Sundar S."/>
            <person name="Vanaerschot M."/>
            <person name="Hertz-Fowler C."/>
            <person name="Dujardin J.C."/>
            <person name="Berriman M."/>
        </authorList>
    </citation>
    <scope>NUCLEOTIDE SEQUENCE [LARGE SCALE GENOMIC DNA]</scope>
    <source>
        <strain evidence="12 15">BPK282A1</strain>
    </source>
</reference>
<reference evidence="10 16" key="4">
    <citation type="journal article" date="2018" name="Sci. Rep.">
        <title>A complete Leishmania donovani reference genome identifies novel genetic variations associated with virulence.</title>
        <authorList>
            <person name="Lypaczewski P."/>
            <person name="Hoshizaki J."/>
            <person name="Zhang W.-W."/>
            <person name="McCall L.-I."/>
            <person name="Torcivia-Rodriguez J."/>
            <person name="Simonyan V."/>
            <person name="Kaur A."/>
            <person name="Dewar K."/>
            <person name="Matlashewski G."/>
        </authorList>
    </citation>
    <scope>NUCLEOTIDE SEQUENCE [LARGE SCALE GENOMIC DNA]</scope>
    <source>
        <strain evidence="10 16">LdCL</strain>
    </source>
</reference>
<evidence type="ECO:0000256" key="3">
    <source>
        <dbReference type="ARBA" id="ARBA00022448"/>
    </source>
</evidence>
<dbReference type="EMBL" id="FR799619">
    <property type="protein sequence ID" value="CBZ36744.1"/>
    <property type="molecule type" value="Genomic_DNA"/>
</dbReference>
<evidence type="ECO:0000313" key="15">
    <source>
        <dbReference type="Proteomes" id="UP000008980"/>
    </source>
</evidence>
<dbReference type="AlphaFoldDB" id="A0A3Q8IFM5"/>
<organism evidence="10 16">
    <name type="scientific">Leishmania donovani</name>
    <dbReference type="NCBI Taxonomy" id="5661"/>
    <lineage>
        <taxon>Eukaryota</taxon>
        <taxon>Discoba</taxon>
        <taxon>Euglenozoa</taxon>
        <taxon>Kinetoplastea</taxon>
        <taxon>Metakinetoplastina</taxon>
        <taxon>Trypanosomatida</taxon>
        <taxon>Trypanosomatidae</taxon>
        <taxon>Leishmaniinae</taxon>
        <taxon>Leishmania</taxon>
    </lineage>
</organism>
<dbReference type="Pfam" id="PF00153">
    <property type="entry name" value="Mito_carr"/>
    <property type="match status" value="2"/>
</dbReference>
<reference evidence="12" key="2">
    <citation type="submission" date="2011-01" db="EMBL/GenBank/DDBJ databases">
        <authorList>
            <person name="Zhao B.P."/>
            <person name="Ren Z.A."/>
            <person name="Li C.D."/>
        </authorList>
    </citation>
    <scope>NUCLEOTIDE SEQUENCE</scope>
    <source>
        <strain evidence="12">BPK282A1</strain>
    </source>
</reference>
<proteinExistence type="inferred from homology"/>
<evidence type="ECO:0000313" key="18">
    <source>
        <dbReference type="Proteomes" id="UP000318821"/>
    </source>
</evidence>
<keyword evidence="7 8" id="KW-0472">Membrane</keyword>
<evidence type="ECO:0000256" key="5">
    <source>
        <dbReference type="ARBA" id="ARBA00022737"/>
    </source>
</evidence>
<dbReference type="FunFam" id="1.50.40.10:FF:000239">
    <property type="entry name" value="Mitochondrial carrier protein, putative"/>
    <property type="match status" value="1"/>
</dbReference>
<evidence type="ECO:0000313" key="16">
    <source>
        <dbReference type="Proteomes" id="UP000274082"/>
    </source>
</evidence>
<dbReference type="GO" id="GO:0016020">
    <property type="term" value="C:membrane"/>
    <property type="evidence" value="ECO:0007669"/>
    <property type="project" value="UniProtKB-SubCell"/>
</dbReference>
<accession>A0A3Q8IFM5</accession>
<reference evidence="11" key="8">
    <citation type="submission" date="2020-06" db="EMBL/GenBank/DDBJ databases">
        <authorList>
            <person name="Camacho E."/>
            <person name="Gonzalez-de la Fuente S."/>
            <person name="Rastrojo A."/>
            <person name="Peiro-Pastor R."/>
            <person name="Solana JC."/>
            <person name="Tabera L."/>
            <person name="Gamarro F."/>
            <person name="Carrasco-Ramiro F."/>
            <person name="Requena JM."/>
            <person name="Aguado B."/>
        </authorList>
    </citation>
    <scope>NUCLEOTIDE SEQUENCE</scope>
</reference>
<dbReference type="Proteomes" id="UP000318447">
    <property type="component" value="Unassembled WGS sequence"/>
</dbReference>